<dbReference type="AlphaFoldDB" id="A0A194VLJ8"/>
<evidence type="ECO:0000313" key="3">
    <source>
        <dbReference type="Proteomes" id="UP000078559"/>
    </source>
</evidence>
<feature type="region of interest" description="Disordered" evidence="1">
    <location>
        <begin position="1"/>
        <end position="322"/>
    </location>
</feature>
<dbReference type="GO" id="GO:0006364">
    <property type="term" value="P:rRNA processing"/>
    <property type="evidence" value="ECO:0007669"/>
    <property type="project" value="InterPro"/>
</dbReference>
<dbReference type="EMBL" id="CM003098">
    <property type="protein sequence ID" value="KUI64730.1"/>
    <property type="molecule type" value="Genomic_DNA"/>
</dbReference>
<name>A0A194VLJ8_CYTMA</name>
<dbReference type="InterPro" id="IPR013268">
    <property type="entry name" value="UTP16"/>
</dbReference>
<feature type="compositionally biased region" description="Basic and acidic residues" evidence="1">
    <location>
        <begin position="308"/>
        <end position="320"/>
    </location>
</feature>
<dbReference type="Pfam" id="PF08297">
    <property type="entry name" value="U3_snoRNA_assoc"/>
    <property type="match status" value="1"/>
</dbReference>
<feature type="compositionally biased region" description="Basic and acidic residues" evidence="1">
    <location>
        <begin position="187"/>
        <end position="219"/>
    </location>
</feature>
<dbReference type="OrthoDB" id="5245631at2759"/>
<feature type="compositionally biased region" description="Low complexity" evidence="1">
    <location>
        <begin position="172"/>
        <end position="186"/>
    </location>
</feature>
<gene>
    <name evidence="2" type="ORF">VM1G_00246</name>
</gene>
<dbReference type="Proteomes" id="UP000078559">
    <property type="component" value="Chromosome 1"/>
</dbReference>
<accession>A0A194VLJ8</accession>
<organism evidence="2 3">
    <name type="scientific">Cytospora mali</name>
    <name type="common">Apple Valsa canker fungus</name>
    <name type="synonym">Valsa mali</name>
    <dbReference type="NCBI Taxonomy" id="578113"/>
    <lineage>
        <taxon>Eukaryota</taxon>
        <taxon>Fungi</taxon>
        <taxon>Dikarya</taxon>
        <taxon>Ascomycota</taxon>
        <taxon>Pezizomycotina</taxon>
        <taxon>Sordariomycetes</taxon>
        <taxon>Sordariomycetidae</taxon>
        <taxon>Diaporthales</taxon>
        <taxon>Cytosporaceae</taxon>
        <taxon>Cytospora</taxon>
    </lineage>
</organism>
<sequence length="376" mass="40299">MPRTPAKSPQTRSASKAKAEVVIGTPSGATANQSVASADEGQEATGAAASDAAPETESASVTPARKAAGKRKAAGSRPHEDETPSPKKSRVYVQESAVKVEIPVSAPTTKPSGKHIVFNDDEPSEVFTPQEGPAQDVLDGQTPKAEEDEDDEDEEDESDSEDDAPEAVSTHTSAAQAAKSAQAATKAAEKQQELEKRKRQDRDARFKKQAETRRKQQEKHQKKAVTAAADDDNNADPEHARREHHIPSLPSAATRKRLDKHSLPDVLPDDFLETASLGGDASADDSGDAGEGGRARKARFSTVSRQVAKAESRQPRDRRVGSTVYRVMKKQGDGRLAPRTGRYSRNAREMMMGRGRPAAKKAGFLVKEAVRGLADG</sequence>
<protein>
    <submittedName>
        <fullName evidence="2">Uncharacterized protein</fullName>
    </submittedName>
</protein>
<feature type="compositionally biased region" description="Polar residues" evidence="1">
    <location>
        <begin position="27"/>
        <end position="36"/>
    </location>
</feature>
<feature type="compositionally biased region" description="Acidic residues" evidence="1">
    <location>
        <begin position="146"/>
        <end position="165"/>
    </location>
</feature>
<keyword evidence="3" id="KW-1185">Reference proteome</keyword>
<evidence type="ECO:0000313" key="2">
    <source>
        <dbReference type="EMBL" id="KUI64730.1"/>
    </source>
</evidence>
<proteinExistence type="predicted"/>
<evidence type="ECO:0000256" key="1">
    <source>
        <dbReference type="SAM" id="MobiDB-lite"/>
    </source>
</evidence>
<dbReference type="SMR" id="A0A194VLJ8"/>
<dbReference type="GO" id="GO:0030515">
    <property type="term" value="F:snoRNA binding"/>
    <property type="evidence" value="ECO:0007669"/>
    <property type="project" value="InterPro"/>
</dbReference>
<reference evidence="2" key="1">
    <citation type="submission" date="2014-12" db="EMBL/GenBank/DDBJ databases">
        <title>Genome Sequence of Valsa Canker Pathogens Uncovers a Specific Adaption of Colonization on Woody Bark.</title>
        <authorList>
            <person name="Yin Z."/>
            <person name="Liu H."/>
            <person name="Gao X."/>
            <person name="Li Z."/>
            <person name="Song N."/>
            <person name="Ke X."/>
            <person name="Dai Q."/>
            <person name="Wu Y."/>
            <person name="Sun Y."/>
            <person name="Xu J.-R."/>
            <person name="Kang Z.K."/>
            <person name="Wang L."/>
            <person name="Huang L."/>
        </authorList>
    </citation>
    <scope>NUCLEOTIDE SEQUENCE [LARGE SCALE GENOMIC DNA]</scope>
    <source>
        <strain evidence="2">03-8</strain>
    </source>
</reference>